<evidence type="ECO:0000313" key="1">
    <source>
        <dbReference type="EMBL" id="KAL0850689.1"/>
    </source>
</evidence>
<evidence type="ECO:0000313" key="2">
    <source>
        <dbReference type="Proteomes" id="UP001549921"/>
    </source>
</evidence>
<protein>
    <recommendedName>
        <fullName evidence="3">Endonuclease/exonuclease/phosphatase domain-containing protein</fullName>
    </recommendedName>
</protein>
<dbReference type="AlphaFoldDB" id="A0ABD0TMY8"/>
<dbReference type="EMBL" id="JBEDNZ010000002">
    <property type="protein sequence ID" value="KAL0850689.1"/>
    <property type="molecule type" value="Genomic_DNA"/>
</dbReference>
<proteinExistence type="predicted"/>
<dbReference type="InterPro" id="IPR036691">
    <property type="entry name" value="Endo/exonu/phosph_ase_sf"/>
</dbReference>
<sequence>MNDSLNSIQEIDKIEIAHAIECEGTDLDGRLRINKNDFTIMSQNIVSIYKNFHDFILTLSTLSFETDMITFTECRLNQNKPLPQLNNYEVYYTTRQLNQNDGVVVYIKKTLKHKVKEVTLQQASCLQVDVLNNTVLCIYRSPSYPNAENFVNSLDSHLESLPSHSSIIIAGDININIRPQTTERPQEYKNRMYYLDMLANYGILAGHTLPTREQSCLDHFMLKINKSKCKASIAVMQTTTSDHSTMLLSISKIKKQLKDNKIKQTVNFENALKYLQTKNLSELLFCGDPLAVINNLIDKIIESLKLNTSVSTIPCRILRCIRNRNKLQKNLRNDPHNDILRITYRRYRNYCNNLIKRMKRLYDRENIIKSLNNNKLLWKNIKNITYSNKSRNTNTELLNLKSSPAESANFINNYFANIGMHLASKIQNTYMECKNLILKWLQPKTYDETEFLLYRIS</sequence>
<accession>A0ABD0TMY8</accession>
<dbReference type="PANTHER" id="PTHR33776:SF3">
    <property type="entry name" value="PHD-TYPE DOMAIN-CONTAINING PROTEIN"/>
    <property type="match status" value="1"/>
</dbReference>
<comment type="caution">
    <text evidence="1">The sequence shown here is derived from an EMBL/GenBank/DDBJ whole genome shotgun (WGS) entry which is preliminary data.</text>
</comment>
<name>A0ABD0TMY8_LOXSC</name>
<dbReference type="Gene3D" id="3.60.10.10">
    <property type="entry name" value="Endonuclease/exonuclease/phosphatase"/>
    <property type="match status" value="1"/>
</dbReference>
<dbReference type="PANTHER" id="PTHR33776">
    <property type="entry name" value="ENDO/EXONUCLEASE/PHOSPHATASE DOMAIN-CONTAINING PROTEIN"/>
    <property type="match status" value="1"/>
</dbReference>
<dbReference type="SUPFAM" id="SSF56219">
    <property type="entry name" value="DNase I-like"/>
    <property type="match status" value="1"/>
</dbReference>
<evidence type="ECO:0008006" key="3">
    <source>
        <dbReference type="Google" id="ProtNLM"/>
    </source>
</evidence>
<reference evidence="1 2" key="1">
    <citation type="submission" date="2024-06" db="EMBL/GenBank/DDBJ databases">
        <title>A chromosome-level genome assembly of beet webworm, Loxostege sticticalis.</title>
        <authorList>
            <person name="Zhang Y."/>
        </authorList>
    </citation>
    <scope>NUCLEOTIDE SEQUENCE [LARGE SCALE GENOMIC DNA]</scope>
    <source>
        <strain evidence="1">AQ028</strain>
        <tissue evidence="1">Male pupae</tissue>
    </source>
</reference>
<dbReference type="Proteomes" id="UP001549921">
    <property type="component" value="Unassembled WGS sequence"/>
</dbReference>
<gene>
    <name evidence="1" type="ORF">ABMA28_006634</name>
</gene>
<organism evidence="1 2">
    <name type="scientific">Loxostege sticticalis</name>
    <name type="common">Beet webworm moth</name>
    <dbReference type="NCBI Taxonomy" id="481309"/>
    <lineage>
        <taxon>Eukaryota</taxon>
        <taxon>Metazoa</taxon>
        <taxon>Ecdysozoa</taxon>
        <taxon>Arthropoda</taxon>
        <taxon>Hexapoda</taxon>
        <taxon>Insecta</taxon>
        <taxon>Pterygota</taxon>
        <taxon>Neoptera</taxon>
        <taxon>Endopterygota</taxon>
        <taxon>Lepidoptera</taxon>
        <taxon>Glossata</taxon>
        <taxon>Ditrysia</taxon>
        <taxon>Pyraloidea</taxon>
        <taxon>Crambidae</taxon>
        <taxon>Pyraustinae</taxon>
        <taxon>Loxostege</taxon>
    </lineage>
</organism>